<dbReference type="PANTHER" id="PTHR10332:SF10">
    <property type="entry name" value="EQUILIBRATIVE NUCLEOSIDE TRANSPORTER 4"/>
    <property type="match status" value="1"/>
</dbReference>
<feature type="transmembrane region" description="Helical" evidence="7">
    <location>
        <begin position="136"/>
        <end position="155"/>
    </location>
</feature>
<evidence type="ECO:0000256" key="6">
    <source>
        <dbReference type="ARBA" id="ARBA00023136"/>
    </source>
</evidence>
<evidence type="ECO:0000313" key="8">
    <source>
        <dbReference type="EMBL" id="KAI5082221.1"/>
    </source>
</evidence>
<evidence type="ECO:0000256" key="1">
    <source>
        <dbReference type="ARBA" id="ARBA00004141"/>
    </source>
</evidence>
<accession>A0A9D4VAL3</accession>
<comment type="similarity">
    <text evidence="2">Belongs to the SLC29A/ENT transporter (TC 2.A.57) family.</text>
</comment>
<name>A0A9D4VAL3_ADICA</name>
<comment type="caution">
    <text evidence="8">The sequence shown here is derived from an EMBL/GenBank/DDBJ whole genome shotgun (WGS) entry which is preliminary data.</text>
</comment>
<dbReference type="OrthoDB" id="1856718at2759"/>
<sequence length="206" mass="23031">MPQTQSGIEASAYLYFIVSTVIMVLCIVCYNLVGKLPVLQYYEKLKKSPLESIYLLGPGGLSDQVDNQPKAQVLTGSETMENVYDTLNAKKSVSYVHVWKKVKWLALALAFIYVVTISIYPGHITEDLHSSYFGDWYAVILTLAYNLFDFIGKFLPGSSKFMIQILMIIGPKSVPIEEAEVTGILMVMFLILGLASGSILEWVWVL</sequence>
<evidence type="ECO:0000256" key="4">
    <source>
        <dbReference type="ARBA" id="ARBA00022692"/>
    </source>
</evidence>
<evidence type="ECO:0000256" key="2">
    <source>
        <dbReference type="ARBA" id="ARBA00007965"/>
    </source>
</evidence>
<reference evidence="8" key="1">
    <citation type="submission" date="2021-01" db="EMBL/GenBank/DDBJ databases">
        <title>Adiantum capillus-veneris genome.</title>
        <authorList>
            <person name="Fang Y."/>
            <person name="Liao Q."/>
        </authorList>
    </citation>
    <scope>NUCLEOTIDE SEQUENCE</scope>
    <source>
        <strain evidence="8">H3</strain>
        <tissue evidence="8">Leaf</tissue>
    </source>
</reference>
<dbReference type="EMBL" id="JABFUD020000003">
    <property type="protein sequence ID" value="KAI5082221.1"/>
    <property type="molecule type" value="Genomic_DNA"/>
</dbReference>
<feature type="transmembrane region" description="Helical" evidence="7">
    <location>
        <begin position="12"/>
        <end position="33"/>
    </location>
</feature>
<dbReference type="GO" id="GO:0005337">
    <property type="term" value="F:nucleoside transmembrane transporter activity"/>
    <property type="evidence" value="ECO:0007669"/>
    <property type="project" value="InterPro"/>
</dbReference>
<evidence type="ECO:0000256" key="3">
    <source>
        <dbReference type="ARBA" id="ARBA00022448"/>
    </source>
</evidence>
<feature type="transmembrane region" description="Helical" evidence="7">
    <location>
        <begin position="181"/>
        <end position="205"/>
    </location>
</feature>
<keyword evidence="4 7" id="KW-0812">Transmembrane</keyword>
<dbReference type="PANTHER" id="PTHR10332">
    <property type="entry name" value="EQUILIBRATIVE NUCLEOSIDE TRANSPORTER"/>
    <property type="match status" value="1"/>
</dbReference>
<keyword evidence="9" id="KW-1185">Reference proteome</keyword>
<keyword evidence="3" id="KW-0813">Transport</keyword>
<dbReference type="Pfam" id="PF01733">
    <property type="entry name" value="Nucleoside_tran"/>
    <property type="match status" value="2"/>
</dbReference>
<keyword evidence="5 7" id="KW-1133">Transmembrane helix</keyword>
<evidence type="ECO:0000256" key="5">
    <source>
        <dbReference type="ARBA" id="ARBA00022989"/>
    </source>
</evidence>
<dbReference type="AlphaFoldDB" id="A0A9D4VAL3"/>
<organism evidence="8 9">
    <name type="scientific">Adiantum capillus-veneris</name>
    <name type="common">Maidenhair fern</name>
    <dbReference type="NCBI Taxonomy" id="13818"/>
    <lineage>
        <taxon>Eukaryota</taxon>
        <taxon>Viridiplantae</taxon>
        <taxon>Streptophyta</taxon>
        <taxon>Embryophyta</taxon>
        <taxon>Tracheophyta</taxon>
        <taxon>Polypodiopsida</taxon>
        <taxon>Polypodiidae</taxon>
        <taxon>Polypodiales</taxon>
        <taxon>Pteridineae</taxon>
        <taxon>Pteridaceae</taxon>
        <taxon>Vittarioideae</taxon>
        <taxon>Adiantum</taxon>
    </lineage>
</organism>
<gene>
    <name evidence="8" type="ORF">GOP47_0001964</name>
</gene>
<keyword evidence="6 7" id="KW-0472">Membrane</keyword>
<evidence type="ECO:0000313" key="9">
    <source>
        <dbReference type="Proteomes" id="UP000886520"/>
    </source>
</evidence>
<comment type="subcellular location">
    <subcellularLocation>
        <location evidence="1">Membrane</location>
        <topology evidence="1">Multi-pass membrane protein</topology>
    </subcellularLocation>
</comment>
<dbReference type="GO" id="GO:0005886">
    <property type="term" value="C:plasma membrane"/>
    <property type="evidence" value="ECO:0007669"/>
    <property type="project" value="TreeGrafter"/>
</dbReference>
<evidence type="ECO:0000256" key="7">
    <source>
        <dbReference type="SAM" id="Phobius"/>
    </source>
</evidence>
<feature type="transmembrane region" description="Helical" evidence="7">
    <location>
        <begin position="104"/>
        <end position="124"/>
    </location>
</feature>
<dbReference type="Proteomes" id="UP000886520">
    <property type="component" value="Chromosome 2"/>
</dbReference>
<protein>
    <submittedName>
        <fullName evidence="8">Uncharacterized protein</fullName>
    </submittedName>
</protein>
<dbReference type="InterPro" id="IPR002259">
    <property type="entry name" value="Eqnu_transpt"/>
</dbReference>
<proteinExistence type="inferred from homology"/>